<feature type="domain" description="Apple" evidence="9">
    <location>
        <begin position="1"/>
        <end position="83"/>
    </location>
</feature>
<evidence type="ECO:0000256" key="5">
    <source>
        <dbReference type="ARBA" id="ARBA00023157"/>
    </source>
</evidence>
<dbReference type="AlphaFoldDB" id="A0A6P8HU27"/>
<dbReference type="GO" id="GO:0003008">
    <property type="term" value="P:system process"/>
    <property type="evidence" value="ECO:0007669"/>
    <property type="project" value="UniProtKB-ARBA"/>
</dbReference>
<dbReference type="OrthoDB" id="430340at2759"/>
<dbReference type="Gene3D" id="2.10.25.10">
    <property type="entry name" value="Laminin"/>
    <property type="match status" value="3"/>
</dbReference>
<dbReference type="Pfam" id="PF00008">
    <property type="entry name" value="EGF"/>
    <property type="match status" value="3"/>
</dbReference>
<keyword evidence="6" id="KW-0325">Glycoprotein</keyword>
<dbReference type="InterPro" id="IPR001881">
    <property type="entry name" value="EGF-like_Ca-bd_dom"/>
</dbReference>
<dbReference type="Proteomes" id="UP000515163">
    <property type="component" value="Unplaced"/>
</dbReference>
<dbReference type="InterPro" id="IPR009030">
    <property type="entry name" value="Growth_fac_rcpt_cys_sf"/>
</dbReference>
<evidence type="ECO:0000313" key="10">
    <source>
        <dbReference type="Proteomes" id="UP000515163"/>
    </source>
</evidence>
<dbReference type="PRINTS" id="PR00010">
    <property type="entry name" value="EGFBLOOD"/>
</dbReference>
<dbReference type="GO" id="GO:0051240">
    <property type="term" value="P:positive regulation of multicellular organismal process"/>
    <property type="evidence" value="ECO:0007669"/>
    <property type="project" value="UniProtKB-ARBA"/>
</dbReference>
<dbReference type="GeneID" id="116296083"/>
<feature type="disulfide bond" evidence="7">
    <location>
        <begin position="85"/>
        <end position="102"/>
    </location>
</feature>
<dbReference type="PROSITE" id="PS01187">
    <property type="entry name" value="EGF_CA"/>
    <property type="match status" value="2"/>
</dbReference>
<dbReference type="SUPFAM" id="SSF57184">
    <property type="entry name" value="Growth factor receptor domain"/>
    <property type="match status" value="1"/>
</dbReference>
<dbReference type="InterPro" id="IPR003609">
    <property type="entry name" value="Pan_app"/>
</dbReference>
<dbReference type="InterPro" id="IPR000152">
    <property type="entry name" value="EGF-type_Asp/Asn_hydroxyl_site"/>
</dbReference>
<feature type="domain" description="EGF-like" evidence="8">
    <location>
        <begin position="79"/>
        <end position="114"/>
    </location>
</feature>
<dbReference type="SMART" id="SM00181">
    <property type="entry name" value="EGF"/>
    <property type="match status" value="4"/>
</dbReference>
<dbReference type="RefSeq" id="XP_031559899.1">
    <property type="nucleotide sequence ID" value="XM_031704039.1"/>
</dbReference>
<keyword evidence="3" id="KW-0732">Signal</keyword>
<feature type="disulfide bond" evidence="7">
    <location>
        <begin position="104"/>
        <end position="113"/>
    </location>
</feature>
<evidence type="ECO:0000256" key="6">
    <source>
        <dbReference type="ARBA" id="ARBA00023180"/>
    </source>
</evidence>
<evidence type="ECO:0000259" key="8">
    <source>
        <dbReference type="PROSITE" id="PS50026"/>
    </source>
</evidence>
<dbReference type="PROSITE" id="PS00022">
    <property type="entry name" value="EGF_1"/>
    <property type="match status" value="4"/>
</dbReference>
<evidence type="ECO:0000256" key="7">
    <source>
        <dbReference type="PROSITE-ProRule" id="PRU00076"/>
    </source>
</evidence>
<dbReference type="InterPro" id="IPR018097">
    <property type="entry name" value="EGF_Ca-bd_CS"/>
</dbReference>
<dbReference type="PANTHER" id="PTHR12916:SF4">
    <property type="entry name" value="UNINFLATABLE, ISOFORM C"/>
    <property type="match status" value="1"/>
</dbReference>
<feature type="disulfide bond" evidence="7">
    <location>
        <begin position="218"/>
        <end position="227"/>
    </location>
</feature>
<keyword evidence="2 7" id="KW-0245">EGF-like domain</keyword>
<feature type="disulfide bond" evidence="7">
    <location>
        <begin position="142"/>
        <end position="151"/>
    </location>
</feature>
<gene>
    <name evidence="11" type="primary">LOC116296083</name>
</gene>
<dbReference type="PROSITE" id="PS50948">
    <property type="entry name" value="PAN"/>
    <property type="match status" value="1"/>
</dbReference>
<evidence type="ECO:0000256" key="4">
    <source>
        <dbReference type="ARBA" id="ARBA00022737"/>
    </source>
</evidence>
<feature type="disulfide bond" evidence="7">
    <location>
        <begin position="180"/>
        <end position="189"/>
    </location>
</feature>
<evidence type="ECO:0000256" key="1">
    <source>
        <dbReference type="ARBA" id="ARBA00006373"/>
    </source>
</evidence>
<dbReference type="CDD" id="cd00054">
    <property type="entry name" value="EGF_CA"/>
    <property type="match status" value="3"/>
</dbReference>
<dbReference type="FunFam" id="2.10.25.10:FF:000122">
    <property type="entry name" value="Protein crumbs homolog 2"/>
    <property type="match status" value="1"/>
</dbReference>
<keyword evidence="10" id="KW-1185">Reference proteome</keyword>
<feature type="domain" description="EGF-like" evidence="8">
    <location>
        <begin position="192"/>
        <end position="228"/>
    </location>
</feature>
<evidence type="ECO:0000256" key="3">
    <source>
        <dbReference type="ARBA" id="ARBA00022729"/>
    </source>
</evidence>
<proteinExistence type="inferred from homology"/>
<organism evidence="10 11">
    <name type="scientific">Actinia tenebrosa</name>
    <name type="common">Australian red waratah sea anemone</name>
    <dbReference type="NCBI Taxonomy" id="6105"/>
    <lineage>
        <taxon>Eukaryota</taxon>
        <taxon>Metazoa</taxon>
        <taxon>Cnidaria</taxon>
        <taxon>Anthozoa</taxon>
        <taxon>Hexacorallia</taxon>
        <taxon>Actiniaria</taxon>
        <taxon>Actiniidae</taxon>
        <taxon>Actinia</taxon>
    </lineage>
</organism>
<sequence length="383" mass="41972">MVFKETLEGKTLANHVFKTVRATNDAHCESQCFLDDRCISYSFGTSASGEKYMCELSDSDHFMHPGDLVERPGAIYRSAQNTCNCPKDSTCRYNFADNTHRCECKLGFTGEQCQTNIDDCASNPCQNGGSCHDQVNSYRCTCATGFTGAECQTDIDECASNPCQNGGSCQDRVNSYSCTCPAGFTGADCQTDIDECASNPCQNGGSCQDRVNSFNCTCATGFSGADCQTEWLKVGTAVCIGSNNDQFGRFTIPVACHVLNFKLVYVSGGGISWVPGNTKAYWGTTYRRDNKDLNLHITDDSNTRISPPPDFPLTYPHYGYLTYQLPGVTNMDPELTFPELSPPLAVTAGKEFRIWVDQDLKNIRDDNNDGQTCADVWITKGNV</sequence>
<evidence type="ECO:0000256" key="2">
    <source>
        <dbReference type="ARBA" id="ARBA00022536"/>
    </source>
</evidence>
<feature type="domain" description="EGF-like" evidence="8">
    <location>
        <begin position="154"/>
        <end position="190"/>
    </location>
</feature>
<keyword evidence="5 7" id="KW-1015">Disulfide bond</keyword>
<dbReference type="FunFam" id="2.10.25.10:FF:000004">
    <property type="entry name" value="Neurogenic locus notch 1"/>
    <property type="match status" value="2"/>
</dbReference>
<dbReference type="PROSITE" id="PS01186">
    <property type="entry name" value="EGF_2"/>
    <property type="match status" value="4"/>
</dbReference>
<protein>
    <submittedName>
        <fullName evidence="11">Neurogenic locus Notch protein-like isoform X3</fullName>
    </submittedName>
</protein>
<name>A0A6P8HU27_ACTTE</name>
<feature type="domain" description="EGF-like" evidence="8">
    <location>
        <begin position="116"/>
        <end position="152"/>
    </location>
</feature>
<dbReference type="PROSITE" id="PS50026">
    <property type="entry name" value="EGF_3"/>
    <property type="match status" value="4"/>
</dbReference>
<dbReference type="PANTHER" id="PTHR12916">
    <property type="entry name" value="CYTOCHROME C OXIDASE POLYPEPTIDE VIC-2"/>
    <property type="match status" value="1"/>
</dbReference>
<keyword evidence="4" id="KW-0677">Repeat</keyword>
<evidence type="ECO:0000259" key="9">
    <source>
        <dbReference type="PROSITE" id="PS50948"/>
    </source>
</evidence>
<dbReference type="GO" id="GO:0005509">
    <property type="term" value="F:calcium ion binding"/>
    <property type="evidence" value="ECO:0007669"/>
    <property type="project" value="InterPro"/>
</dbReference>
<reference evidence="11" key="1">
    <citation type="submission" date="2025-08" db="UniProtKB">
        <authorList>
            <consortium name="RefSeq"/>
        </authorList>
    </citation>
    <scope>IDENTIFICATION</scope>
    <source>
        <tissue evidence="11">Tentacle</tissue>
    </source>
</reference>
<comment type="caution">
    <text evidence="7">Lacks conserved residue(s) required for the propagation of feature annotation.</text>
</comment>
<dbReference type="PROSITE" id="PS00010">
    <property type="entry name" value="ASX_HYDROXYL"/>
    <property type="match status" value="3"/>
</dbReference>
<dbReference type="InterPro" id="IPR000742">
    <property type="entry name" value="EGF"/>
</dbReference>
<dbReference type="SMART" id="SM00179">
    <property type="entry name" value="EGF_CA"/>
    <property type="match status" value="3"/>
</dbReference>
<comment type="similarity">
    <text evidence="1">Belongs to the EGF domain peptide family.</text>
</comment>
<evidence type="ECO:0000313" key="11">
    <source>
        <dbReference type="RefSeq" id="XP_031559899.1"/>
    </source>
</evidence>
<accession>A0A6P8HU27</accession>